<sequence length="94" mass="10267">MQRYPSHVCDAWMGHSSKVAAKHGQALFAGDGCALEAGIYQDPGLRSPDRWAGGRRCQKKTAVSPTVPSLPLLGPTDRPAHKKTQRFLIRNGWA</sequence>
<feature type="region of interest" description="Disordered" evidence="1">
    <location>
        <begin position="50"/>
        <end position="94"/>
    </location>
</feature>
<evidence type="ECO:0000313" key="2">
    <source>
        <dbReference type="EMBL" id="QDS96137.1"/>
    </source>
</evidence>
<proteinExistence type="predicted"/>
<keyword evidence="3" id="KW-1185">Reference proteome</keyword>
<evidence type="ECO:0000256" key="1">
    <source>
        <dbReference type="SAM" id="MobiDB-lite"/>
    </source>
</evidence>
<dbReference type="Proteomes" id="UP000320672">
    <property type="component" value="Chromosome"/>
</dbReference>
<protein>
    <submittedName>
        <fullName evidence="2">Uncharacterized protein</fullName>
    </submittedName>
</protein>
<accession>A0A517MMX4</accession>
<gene>
    <name evidence="2" type="ORF">FF011L_49440</name>
</gene>
<dbReference type="EMBL" id="CP036262">
    <property type="protein sequence ID" value="QDS96137.1"/>
    <property type="molecule type" value="Genomic_DNA"/>
</dbReference>
<reference evidence="2 3" key="1">
    <citation type="submission" date="2019-02" db="EMBL/GenBank/DDBJ databases">
        <title>Deep-cultivation of Planctomycetes and their phenomic and genomic characterization uncovers novel biology.</title>
        <authorList>
            <person name="Wiegand S."/>
            <person name="Jogler M."/>
            <person name="Boedeker C."/>
            <person name="Pinto D."/>
            <person name="Vollmers J."/>
            <person name="Rivas-Marin E."/>
            <person name="Kohn T."/>
            <person name="Peeters S.H."/>
            <person name="Heuer A."/>
            <person name="Rast P."/>
            <person name="Oberbeckmann S."/>
            <person name="Bunk B."/>
            <person name="Jeske O."/>
            <person name="Meyerdierks A."/>
            <person name="Storesund J.E."/>
            <person name="Kallscheuer N."/>
            <person name="Luecker S."/>
            <person name="Lage O.M."/>
            <person name="Pohl T."/>
            <person name="Merkel B.J."/>
            <person name="Hornburger P."/>
            <person name="Mueller R.-W."/>
            <person name="Bruemmer F."/>
            <person name="Labrenz M."/>
            <person name="Spormann A.M."/>
            <person name="Op den Camp H."/>
            <person name="Overmann J."/>
            <person name="Amann R."/>
            <person name="Jetten M.S.M."/>
            <person name="Mascher T."/>
            <person name="Medema M.H."/>
            <person name="Devos D.P."/>
            <person name="Kaster A.-K."/>
            <person name="Ovreas L."/>
            <person name="Rohde M."/>
            <person name="Galperin M.Y."/>
            <person name="Jogler C."/>
        </authorList>
    </citation>
    <scope>NUCLEOTIDE SEQUENCE [LARGE SCALE GENOMIC DNA]</scope>
    <source>
        <strain evidence="2 3">FF011L</strain>
    </source>
</reference>
<dbReference type="AlphaFoldDB" id="A0A517MMX4"/>
<name>A0A517MMX4_9BACT</name>
<evidence type="ECO:0000313" key="3">
    <source>
        <dbReference type="Proteomes" id="UP000320672"/>
    </source>
</evidence>
<dbReference type="KEGG" id="rml:FF011L_49440"/>
<organism evidence="2 3">
    <name type="scientific">Roseimaritima multifibrata</name>
    <dbReference type="NCBI Taxonomy" id="1930274"/>
    <lineage>
        <taxon>Bacteria</taxon>
        <taxon>Pseudomonadati</taxon>
        <taxon>Planctomycetota</taxon>
        <taxon>Planctomycetia</taxon>
        <taxon>Pirellulales</taxon>
        <taxon>Pirellulaceae</taxon>
        <taxon>Roseimaritima</taxon>
    </lineage>
</organism>